<dbReference type="InterPro" id="IPR038765">
    <property type="entry name" value="Papain-like_cys_pep_sf"/>
</dbReference>
<keyword evidence="5" id="KW-0788">Thiol protease</keyword>
<comment type="similarity">
    <text evidence="1">Belongs to the peptidase C40 family.</text>
</comment>
<reference evidence="7 8" key="1">
    <citation type="submission" date="2016-10" db="EMBL/GenBank/DDBJ databases">
        <authorList>
            <person name="de Groot N.N."/>
        </authorList>
    </citation>
    <scope>NUCLEOTIDE SEQUENCE [LARGE SCALE GENOMIC DNA]</scope>
    <source>
        <strain>GEY</strain>
        <strain evidence="8">DSM 9560</strain>
    </source>
</reference>
<evidence type="ECO:0000313" key="8">
    <source>
        <dbReference type="Proteomes" id="UP000199513"/>
    </source>
</evidence>
<proteinExistence type="inferred from homology"/>
<dbReference type="STRING" id="1003.SAMN04488541_1010114"/>
<dbReference type="PROSITE" id="PS51935">
    <property type="entry name" value="NLPC_P60"/>
    <property type="match status" value="1"/>
</dbReference>
<accession>A0A1I2ENK7</accession>
<keyword evidence="8" id="KW-1185">Reference proteome</keyword>
<gene>
    <name evidence="7" type="ORF">SAMN04488541_1010114</name>
</gene>
<dbReference type="InterPro" id="IPR000064">
    <property type="entry name" value="NLP_P60_dom"/>
</dbReference>
<dbReference type="PANTHER" id="PTHR47360">
    <property type="entry name" value="MUREIN DD-ENDOPEPTIDASE MEPS/MUREIN LD-CARBOXYPEPTIDASE"/>
    <property type="match status" value="1"/>
</dbReference>
<organism evidence="7 8">
    <name type="scientific">Thermoflexibacter ruber</name>
    <dbReference type="NCBI Taxonomy" id="1003"/>
    <lineage>
        <taxon>Bacteria</taxon>
        <taxon>Pseudomonadati</taxon>
        <taxon>Bacteroidota</taxon>
        <taxon>Cytophagia</taxon>
        <taxon>Cytophagales</taxon>
        <taxon>Thermoflexibacteraceae</taxon>
        <taxon>Thermoflexibacter</taxon>
    </lineage>
</organism>
<evidence type="ECO:0000256" key="4">
    <source>
        <dbReference type="ARBA" id="ARBA00022801"/>
    </source>
</evidence>
<sequence length="224" mass="24629">MKGVEIIQDTSKKPRYAIIDLNILQDLFDDFFGALMASGQTKGVDFLRDEKGNIVKARIDLNIHQKTFDKFFSELIVKEIDSPITITPDLSRASREEKLNRLVLAARSFIGTPYKPAGDSVLGTDCSGFSFMCFKEIGVSLPRTSRDQASIGKRVDASELQVGDLVFYATGSDPNRISHVGLIVKGGGRGVARMIHASSSRGVIEDDPFSSYYAPRFISATRVV</sequence>
<dbReference type="GO" id="GO:0008234">
    <property type="term" value="F:cysteine-type peptidase activity"/>
    <property type="evidence" value="ECO:0007669"/>
    <property type="project" value="UniProtKB-KW"/>
</dbReference>
<dbReference type="RefSeq" id="WP_091542650.1">
    <property type="nucleotide sequence ID" value="NZ_FONY01000010.1"/>
</dbReference>
<keyword evidence="2" id="KW-0645">Protease</keyword>
<dbReference type="AlphaFoldDB" id="A0A1I2ENK7"/>
<dbReference type="OrthoDB" id="9807055at2"/>
<feature type="domain" description="NlpC/P60" evidence="6">
    <location>
        <begin position="96"/>
        <end position="224"/>
    </location>
</feature>
<evidence type="ECO:0000313" key="7">
    <source>
        <dbReference type="EMBL" id="SFE94399.1"/>
    </source>
</evidence>
<protein>
    <submittedName>
        <fullName evidence="7">NlpC/P60 family protein</fullName>
    </submittedName>
</protein>
<evidence type="ECO:0000256" key="5">
    <source>
        <dbReference type="ARBA" id="ARBA00022807"/>
    </source>
</evidence>
<dbReference type="PANTHER" id="PTHR47360:SF1">
    <property type="entry name" value="ENDOPEPTIDASE NLPC-RELATED"/>
    <property type="match status" value="1"/>
</dbReference>
<dbReference type="Proteomes" id="UP000199513">
    <property type="component" value="Unassembled WGS sequence"/>
</dbReference>
<dbReference type="InterPro" id="IPR052062">
    <property type="entry name" value="Murein_DD/LD_carboxypeptidase"/>
</dbReference>
<dbReference type="Pfam" id="PF00877">
    <property type="entry name" value="NLPC_P60"/>
    <property type="match status" value="1"/>
</dbReference>
<dbReference type="Gene3D" id="3.90.1720.10">
    <property type="entry name" value="endopeptidase domain like (from Nostoc punctiforme)"/>
    <property type="match status" value="1"/>
</dbReference>
<name>A0A1I2ENK7_9BACT</name>
<dbReference type="EMBL" id="FONY01000010">
    <property type="protein sequence ID" value="SFE94399.1"/>
    <property type="molecule type" value="Genomic_DNA"/>
</dbReference>
<dbReference type="GO" id="GO:0006508">
    <property type="term" value="P:proteolysis"/>
    <property type="evidence" value="ECO:0007669"/>
    <property type="project" value="UniProtKB-KW"/>
</dbReference>
<evidence type="ECO:0000256" key="3">
    <source>
        <dbReference type="ARBA" id="ARBA00022729"/>
    </source>
</evidence>
<dbReference type="SUPFAM" id="SSF54001">
    <property type="entry name" value="Cysteine proteinases"/>
    <property type="match status" value="1"/>
</dbReference>
<evidence type="ECO:0000259" key="6">
    <source>
        <dbReference type="PROSITE" id="PS51935"/>
    </source>
</evidence>
<keyword evidence="4" id="KW-0378">Hydrolase</keyword>
<evidence type="ECO:0000256" key="1">
    <source>
        <dbReference type="ARBA" id="ARBA00007074"/>
    </source>
</evidence>
<evidence type="ECO:0000256" key="2">
    <source>
        <dbReference type="ARBA" id="ARBA00022670"/>
    </source>
</evidence>
<keyword evidence="3" id="KW-0732">Signal</keyword>